<dbReference type="RefSeq" id="WP_093153086.1">
    <property type="nucleotide sequence ID" value="NZ_FNBW01000014.1"/>
</dbReference>
<comment type="caution">
    <text evidence="4">The sequence shown here is derived from an EMBL/GenBank/DDBJ whole genome shotgun (WGS) entry which is preliminary data.</text>
</comment>
<evidence type="ECO:0000313" key="5">
    <source>
        <dbReference type="Proteomes" id="UP000198615"/>
    </source>
</evidence>
<dbReference type="AlphaFoldDB" id="A0A8G2BM19"/>
<dbReference type="PANTHER" id="PTHR36925:SF1">
    <property type="entry name" value="COBALT-PRECORRIN-6A REDUCTASE"/>
    <property type="match status" value="1"/>
</dbReference>
<dbReference type="GO" id="GO:0016994">
    <property type="term" value="F:precorrin-6A reductase activity"/>
    <property type="evidence" value="ECO:0007669"/>
    <property type="project" value="InterPro"/>
</dbReference>
<dbReference type="EMBL" id="FNBW01000014">
    <property type="protein sequence ID" value="SDG30610.1"/>
    <property type="molecule type" value="Genomic_DNA"/>
</dbReference>
<sequence>MSDPKTLRIFVGTAEGTRLAERLAEHFCPAARLLVTLHSGARPPRGCLVDRLGDTEPGEAATVIDALDPFDRSAVRALRETARRRSLPRLTYRPRGWERHPLDRWVEVRDLEGAVGAVASVARTALLWLPPRDVAAFATVGGLRFPTRLARPPVTWALPPRFEPILAPPPYSVAGDTLLLRRTGAQAVVMRKTGAETDAPLVRAARSLDLPIVMIRPPIERSEVPARSIDVAVDWVDSILNPPDYLRTSREWR</sequence>
<dbReference type="PANTHER" id="PTHR36925">
    <property type="entry name" value="COBALT-PRECORRIN-6A REDUCTASE"/>
    <property type="match status" value="1"/>
</dbReference>
<dbReference type="Proteomes" id="UP000198615">
    <property type="component" value="Unassembled WGS sequence"/>
</dbReference>
<dbReference type="GO" id="GO:0009236">
    <property type="term" value="P:cobalamin biosynthetic process"/>
    <property type="evidence" value="ECO:0007669"/>
    <property type="project" value="UniProtKB-UniPathway"/>
</dbReference>
<accession>A0A8G2BM19</accession>
<organism evidence="4 5">
    <name type="scientific">Thalassobaculum litoreum DSM 18839</name>
    <dbReference type="NCBI Taxonomy" id="1123362"/>
    <lineage>
        <taxon>Bacteria</taxon>
        <taxon>Pseudomonadati</taxon>
        <taxon>Pseudomonadota</taxon>
        <taxon>Alphaproteobacteria</taxon>
        <taxon>Rhodospirillales</taxon>
        <taxon>Thalassobaculaceae</taxon>
        <taxon>Thalassobaculum</taxon>
    </lineage>
</organism>
<dbReference type="OrthoDB" id="5183775at2"/>
<proteinExistence type="predicted"/>
<evidence type="ECO:0000313" key="4">
    <source>
        <dbReference type="EMBL" id="SDG30610.1"/>
    </source>
</evidence>
<protein>
    <submittedName>
        <fullName evidence="4">Precorrin-6A/cobalt-precorrin-6A reductase</fullName>
    </submittedName>
</protein>
<name>A0A8G2BM19_9PROT</name>
<dbReference type="Pfam" id="PF02571">
    <property type="entry name" value="CbiJ"/>
    <property type="match status" value="1"/>
</dbReference>
<keyword evidence="5" id="KW-1185">Reference proteome</keyword>
<evidence type="ECO:0000256" key="1">
    <source>
        <dbReference type="ARBA" id="ARBA00004953"/>
    </source>
</evidence>
<dbReference type="PROSITE" id="PS51014">
    <property type="entry name" value="COBK_CBIJ"/>
    <property type="match status" value="1"/>
</dbReference>
<keyword evidence="2" id="KW-0169">Cobalamin biosynthesis</keyword>
<dbReference type="UniPathway" id="UPA00148"/>
<evidence type="ECO:0000256" key="3">
    <source>
        <dbReference type="ARBA" id="ARBA00023002"/>
    </source>
</evidence>
<dbReference type="InterPro" id="IPR003723">
    <property type="entry name" value="Precorrin-6x_reduct"/>
</dbReference>
<reference evidence="4 5" key="1">
    <citation type="submission" date="2016-10" db="EMBL/GenBank/DDBJ databases">
        <authorList>
            <person name="Varghese N."/>
            <person name="Submissions S."/>
        </authorList>
    </citation>
    <scope>NUCLEOTIDE SEQUENCE [LARGE SCALE GENOMIC DNA]</scope>
    <source>
        <strain evidence="4 5">DSM 18839</strain>
    </source>
</reference>
<gene>
    <name evidence="4" type="ORF">SAMN05660686_03961</name>
</gene>
<comment type="pathway">
    <text evidence="1">Cofactor biosynthesis; adenosylcobalamin biosynthesis.</text>
</comment>
<keyword evidence="3" id="KW-0560">Oxidoreductase</keyword>
<evidence type="ECO:0000256" key="2">
    <source>
        <dbReference type="ARBA" id="ARBA00022573"/>
    </source>
</evidence>